<protein>
    <submittedName>
        <fullName evidence="1">SusD/RagB family nutrient-binding outer membrane lipoprotein</fullName>
    </submittedName>
</protein>
<dbReference type="Pfam" id="PF12771">
    <property type="entry name" value="SusD-like_2"/>
    <property type="match status" value="1"/>
</dbReference>
<keyword evidence="1" id="KW-0449">Lipoprotein</keyword>
<evidence type="ECO:0000313" key="2">
    <source>
        <dbReference type="Proteomes" id="UP001162741"/>
    </source>
</evidence>
<dbReference type="InterPro" id="IPR041662">
    <property type="entry name" value="SusD-like_2"/>
</dbReference>
<reference evidence="1" key="1">
    <citation type="submission" date="2022-10" db="EMBL/GenBank/DDBJ databases">
        <title>Chitinophaga sp. nov., isolated from soil.</title>
        <authorList>
            <person name="Jeon C.O."/>
        </authorList>
    </citation>
    <scope>NUCLEOTIDE SEQUENCE</scope>
    <source>
        <strain evidence="1">R8</strain>
    </source>
</reference>
<dbReference type="RefSeq" id="WP_264280215.1">
    <property type="nucleotide sequence ID" value="NZ_CP107006.1"/>
</dbReference>
<sequence>MKKLLIFISMIALAACSKDLISLNDDPKNPTDVPSFTLFSNAQKNLANIMTTPSVNSNIFRLISQQWAQTTYTDESRYDLGTRNIPQTFWNTIYRDVLGDLQEAKRLILLDNSYSDQQERRNELAITDVMQVYSFYVLVATFGDVPYSKALDYTIGSPEYDPQSAIVPALIARLDTSLAAMDEDADSYEDADLIYGGDVVSWKRFANSLKLKLGILLADADAQAAKSAIESAAAGAFTDNSHNATFKFLSVPPNTNPVWVELIQSNRNDFVAANTFIDVMNTRNDPRRAYYFTPVDGGTYVGGIYGSGNSYDSYSHASGKITDPAFEGLLLDYAEVEFILAEAIERGFNVGGTAASHYNKGVVASVTYWGGTDATAQAYLLQPNVAYATAPGNWKAKIGVQQWLAYYNRGFDGWVAWRRLDAPVFNVPSGLTAADIPVRYTYPVTEQNINTLNYDKAAASVGGDEVGSKLFWDKF</sequence>
<keyword evidence="2" id="KW-1185">Reference proteome</keyword>
<organism evidence="1 2">
    <name type="scientific">Chitinophaga horti</name>
    <dbReference type="NCBI Taxonomy" id="2920382"/>
    <lineage>
        <taxon>Bacteria</taxon>
        <taxon>Pseudomonadati</taxon>
        <taxon>Bacteroidota</taxon>
        <taxon>Chitinophagia</taxon>
        <taxon>Chitinophagales</taxon>
        <taxon>Chitinophagaceae</taxon>
        <taxon>Chitinophaga</taxon>
    </lineage>
</organism>
<name>A0ABY6IZM4_9BACT</name>
<proteinExistence type="predicted"/>
<gene>
    <name evidence="1" type="ORF">MKQ68_17335</name>
</gene>
<dbReference type="Proteomes" id="UP001162741">
    <property type="component" value="Chromosome"/>
</dbReference>
<dbReference type="EMBL" id="CP107006">
    <property type="protein sequence ID" value="UYQ91852.1"/>
    <property type="molecule type" value="Genomic_DNA"/>
</dbReference>
<dbReference type="Gene3D" id="1.25.40.390">
    <property type="match status" value="1"/>
</dbReference>
<accession>A0ABY6IZM4</accession>
<dbReference type="InterPro" id="IPR011990">
    <property type="entry name" value="TPR-like_helical_dom_sf"/>
</dbReference>
<dbReference type="PROSITE" id="PS51257">
    <property type="entry name" value="PROKAR_LIPOPROTEIN"/>
    <property type="match status" value="1"/>
</dbReference>
<dbReference type="SUPFAM" id="SSF48452">
    <property type="entry name" value="TPR-like"/>
    <property type="match status" value="1"/>
</dbReference>
<evidence type="ECO:0000313" key="1">
    <source>
        <dbReference type="EMBL" id="UYQ91852.1"/>
    </source>
</evidence>